<reference evidence="9" key="1">
    <citation type="submission" date="2018-05" db="EMBL/GenBank/DDBJ databases">
        <title>Draft genome of Mucuna pruriens seed.</title>
        <authorList>
            <person name="Nnadi N.E."/>
            <person name="Vos R."/>
            <person name="Hasami M.H."/>
            <person name="Devisetty U.K."/>
            <person name="Aguiy J.C."/>
        </authorList>
    </citation>
    <scope>NUCLEOTIDE SEQUENCE [LARGE SCALE GENOMIC DNA]</scope>
    <source>
        <strain evidence="9">JCA_2017</strain>
    </source>
</reference>
<dbReference type="GO" id="GO:0016787">
    <property type="term" value="F:hydrolase activity"/>
    <property type="evidence" value="ECO:0007669"/>
    <property type="project" value="UniProtKB-KW"/>
</dbReference>
<feature type="compositionally biased region" description="Basic and acidic residues" evidence="7">
    <location>
        <begin position="1"/>
        <end position="16"/>
    </location>
</feature>
<dbReference type="PANTHER" id="PTHR34072:SF57">
    <property type="entry name" value="RNA-DIRECTED DNA POLYMERASE"/>
    <property type="match status" value="1"/>
</dbReference>
<evidence type="ECO:0000313" key="9">
    <source>
        <dbReference type="EMBL" id="RDX86967.1"/>
    </source>
</evidence>
<evidence type="ECO:0000256" key="6">
    <source>
        <dbReference type="ARBA" id="ARBA00022918"/>
    </source>
</evidence>
<dbReference type="Gene3D" id="3.30.70.270">
    <property type="match status" value="1"/>
</dbReference>
<keyword evidence="6" id="KW-0695">RNA-directed DNA polymerase</keyword>
<sequence length="324" mass="36709">MVRDDSHQEPVRRDGVSQDSKQLVSVHRLQETESSNSQGSLSTVIHIAPVDQHKTTFTCSFGTFAYTRMSFGLCNAFSTFQRCMISIFSDLLEDCIHFSWMISQSMRITRSMPRQPFKGIVLGHLVSTRGIEVDKAKIDVISSLPNHASMREELKRRLRSSPILQAPNWELPFELICDASNSMLGAILGQQLGKQSHVIAYASRTMDAAQVNYTSIEKEFLAIVFALDKFRSYLLGSKIVVFSNYAALKYLLKKPDAKLRLIRWMILLQEFNIEIRDKKGAENVVADHLSWLEKEAKLIPIQGEFPDKQILQISATTLSHPCTL</sequence>
<dbReference type="CDD" id="cd09274">
    <property type="entry name" value="RNase_HI_RT_Ty3"/>
    <property type="match status" value="1"/>
</dbReference>
<feature type="non-terminal residue" evidence="9">
    <location>
        <position position="1"/>
    </location>
</feature>
<feature type="region of interest" description="Disordered" evidence="7">
    <location>
        <begin position="1"/>
        <end position="22"/>
    </location>
</feature>
<dbReference type="Pfam" id="PF17917">
    <property type="entry name" value="RT_RNaseH"/>
    <property type="match status" value="1"/>
</dbReference>
<name>A0A371G8T7_MUCPR</name>
<evidence type="ECO:0000256" key="2">
    <source>
        <dbReference type="ARBA" id="ARBA00022695"/>
    </source>
</evidence>
<dbReference type="OrthoDB" id="1733993at2759"/>
<dbReference type="Gene3D" id="3.10.20.370">
    <property type="match status" value="1"/>
</dbReference>
<dbReference type="PANTHER" id="PTHR34072">
    <property type="entry name" value="ENZYMATIC POLYPROTEIN-RELATED"/>
    <property type="match status" value="1"/>
</dbReference>
<evidence type="ECO:0000256" key="4">
    <source>
        <dbReference type="ARBA" id="ARBA00022759"/>
    </source>
</evidence>
<keyword evidence="10" id="KW-1185">Reference proteome</keyword>
<evidence type="ECO:0000256" key="5">
    <source>
        <dbReference type="ARBA" id="ARBA00022801"/>
    </source>
</evidence>
<keyword evidence="1" id="KW-0808">Transferase</keyword>
<dbReference type="EMBL" id="QJKJ01006365">
    <property type="protein sequence ID" value="RDX86967.1"/>
    <property type="molecule type" value="Genomic_DNA"/>
</dbReference>
<dbReference type="GO" id="GO:0003964">
    <property type="term" value="F:RNA-directed DNA polymerase activity"/>
    <property type="evidence" value="ECO:0007669"/>
    <property type="project" value="UniProtKB-KW"/>
</dbReference>
<keyword evidence="2" id="KW-0548">Nucleotidyltransferase</keyword>
<dbReference type="FunFam" id="3.10.20.370:FF:000001">
    <property type="entry name" value="Retrovirus-related Pol polyprotein from transposon 17.6-like protein"/>
    <property type="match status" value="1"/>
</dbReference>
<evidence type="ECO:0000256" key="1">
    <source>
        <dbReference type="ARBA" id="ARBA00022679"/>
    </source>
</evidence>
<gene>
    <name evidence="9" type="primary">pol</name>
    <name evidence="9" type="ORF">CR513_31620</name>
</gene>
<dbReference type="GO" id="GO:0004519">
    <property type="term" value="F:endonuclease activity"/>
    <property type="evidence" value="ECO:0007669"/>
    <property type="project" value="UniProtKB-KW"/>
</dbReference>
<dbReference type="InterPro" id="IPR043128">
    <property type="entry name" value="Rev_trsase/Diguanyl_cyclase"/>
</dbReference>
<evidence type="ECO:0000259" key="8">
    <source>
        <dbReference type="Pfam" id="PF17917"/>
    </source>
</evidence>
<evidence type="ECO:0000256" key="7">
    <source>
        <dbReference type="SAM" id="MobiDB-lite"/>
    </source>
</evidence>
<feature type="domain" description="Reverse transcriptase RNase H-like" evidence="8">
    <location>
        <begin position="170"/>
        <end position="271"/>
    </location>
</feature>
<keyword evidence="4" id="KW-0255">Endonuclease</keyword>
<dbReference type="Proteomes" id="UP000257109">
    <property type="component" value="Unassembled WGS sequence"/>
</dbReference>
<dbReference type="InterPro" id="IPR043502">
    <property type="entry name" value="DNA/RNA_pol_sf"/>
</dbReference>
<dbReference type="InterPro" id="IPR041373">
    <property type="entry name" value="RT_RNaseH"/>
</dbReference>
<evidence type="ECO:0000256" key="3">
    <source>
        <dbReference type="ARBA" id="ARBA00022722"/>
    </source>
</evidence>
<keyword evidence="5" id="KW-0378">Hydrolase</keyword>
<dbReference type="SUPFAM" id="SSF56672">
    <property type="entry name" value="DNA/RNA polymerases"/>
    <property type="match status" value="1"/>
</dbReference>
<keyword evidence="3" id="KW-0540">Nuclease</keyword>
<protein>
    <submittedName>
        <fullName evidence="9">Retrovirus-related Pol polyprotein from transposon 17.6</fullName>
    </submittedName>
</protein>
<comment type="caution">
    <text evidence="9">The sequence shown here is derived from an EMBL/GenBank/DDBJ whole genome shotgun (WGS) entry which is preliminary data.</text>
</comment>
<organism evidence="9 10">
    <name type="scientific">Mucuna pruriens</name>
    <name type="common">Velvet bean</name>
    <name type="synonym">Dolichos pruriens</name>
    <dbReference type="NCBI Taxonomy" id="157652"/>
    <lineage>
        <taxon>Eukaryota</taxon>
        <taxon>Viridiplantae</taxon>
        <taxon>Streptophyta</taxon>
        <taxon>Embryophyta</taxon>
        <taxon>Tracheophyta</taxon>
        <taxon>Spermatophyta</taxon>
        <taxon>Magnoliopsida</taxon>
        <taxon>eudicotyledons</taxon>
        <taxon>Gunneridae</taxon>
        <taxon>Pentapetalae</taxon>
        <taxon>rosids</taxon>
        <taxon>fabids</taxon>
        <taxon>Fabales</taxon>
        <taxon>Fabaceae</taxon>
        <taxon>Papilionoideae</taxon>
        <taxon>50 kb inversion clade</taxon>
        <taxon>NPAAA clade</taxon>
        <taxon>indigoferoid/millettioid clade</taxon>
        <taxon>Phaseoleae</taxon>
        <taxon>Mucuna</taxon>
    </lineage>
</organism>
<accession>A0A371G8T7</accession>
<dbReference type="Gene3D" id="3.10.10.10">
    <property type="entry name" value="HIV Type 1 Reverse Transcriptase, subunit A, domain 1"/>
    <property type="match status" value="1"/>
</dbReference>
<proteinExistence type="predicted"/>
<evidence type="ECO:0000313" key="10">
    <source>
        <dbReference type="Proteomes" id="UP000257109"/>
    </source>
</evidence>
<dbReference type="AlphaFoldDB" id="A0A371G8T7"/>